<dbReference type="GO" id="GO:0005787">
    <property type="term" value="C:signal peptidase complex"/>
    <property type="evidence" value="ECO:0007669"/>
    <property type="project" value="UniProtKB-UniRule"/>
</dbReference>
<keyword evidence="7 9" id="KW-0472">Membrane</keyword>
<comment type="subcellular location">
    <subcellularLocation>
        <location evidence="1 9">Endoplasmic reticulum membrane</location>
        <topology evidence="1 9">Multi-pass membrane protein</topology>
    </subcellularLocation>
</comment>
<evidence type="ECO:0000256" key="3">
    <source>
        <dbReference type="ARBA" id="ARBA00017057"/>
    </source>
</evidence>
<feature type="compositionally biased region" description="Low complexity" evidence="10">
    <location>
        <begin position="7"/>
        <end position="26"/>
    </location>
</feature>
<dbReference type="GO" id="GO:0008233">
    <property type="term" value="F:peptidase activity"/>
    <property type="evidence" value="ECO:0007669"/>
    <property type="project" value="UniProtKB-UniRule"/>
</dbReference>
<name>A0A0S4JMH0_BODSA</name>
<comment type="similarity">
    <text evidence="2 9">Belongs to the SPCS2 family.</text>
</comment>
<dbReference type="EMBL" id="CYKH01001918">
    <property type="protein sequence ID" value="CUG91397.1"/>
    <property type="molecule type" value="Genomic_DNA"/>
</dbReference>
<dbReference type="InterPro" id="IPR009582">
    <property type="entry name" value="Spc2/SPCS2"/>
</dbReference>
<evidence type="ECO:0000256" key="9">
    <source>
        <dbReference type="RuleBase" id="RU368033"/>
    </source>
</evidence>
<gene>
    <name evidence="11" type="ORF">BSAL_31860</name>
</gene>
<keyword evidence="12" id="KW-1185">Reference proteome</keyword>
<evidence type="ECO:0000256" key="10">
    <source>
        <dbReference type="SAM" id="MobiDB-lite"/>
    </source>
</evidence>
<evidence type="ECO:0000256" key="8">
    <source>
        <dbReference type="ARBA" id="ARBA00045608"/>
    </source>
</evidence>
<comment type="function">
    <text evidence="8 9">Component of the signal peptidase complex (SPC) which catalyzes the cleavage of N-terminal signal sequences from nascent proteins as they are translocated into the lumen of the endoplasmic reticulum. Enhances the enzymatic activity of SPC and facilitates the interactions between different components of the translocation site.</text>
</comment>
<evidence type="ECO:0000313" key="11">
    <source>
        <dbReference type="EMBL" id="CUG91397.1"/>
    </source>
</evidence>
<accession>A0A0S4JMH0</accession>
<feature type="transmembrane region" description="Helical" evidence="9">
    <location>
        <begin position="118"/>
        <end position="137"/>
    </location>
</feature>
<dbReference type="PANTHER" id="PTHR13085">
    <property type="entry name" value="MICROSOMAL SIGNAL PEPTIDASE 25 KDA SUBUNIT"/>
    <property type="match status" value="1"/>
</dbReference>
<evidence type="ECO:0000256" key="4">
    <source>
        <dbReference type="ARBA" id="ARBA00022692"/>
    </source>
</evidence>
<reference evidence="12" key="1">
    <citation type="submission" date="2015-09" db="EMBL/GenBank/DDBJ databases">
        <authorList>
            <consortium name="Pathogen Informatics"/>
        </authorList>
    </citation>
    <scope>NUCLEOTIDE SEQUENCE [LARGE SCALE GENOMIC DNA]</scope>
    <source>
        <strain evidence="12">Lake Konstanz</strain>
    </source>
</reference>
<evidence type="ECO:0000256" key="1">
    <source>
        <dbReference type="ARBA" id="ARBA00004477"/>
    </source>
</evidence>
<feature type="region of interest" description="Disordered" evidence="10">
    <location>
        <begin position="1"/>
        <end position="26"/>
    </location>
</feature>
<keyword evidence="6 9" id="KW-1133">Transmembrane helix</keyword>
<evidence type="ECO:0000256" key="2">
    <source>
        <dbReference type="ARBA" id="ARBA00007324"/>
    </source>
</evidence>
<evidence type="ECO:0000256" key="5">
    <source>
        <dbReference type="ARBA" id="ARBA00022824"/>
    </source>
</evidence>
<dbReference type="VEuPathDB" id="TriTrypDB:BSAL_31860"/>
<proteinExistence type="inferred from homology"/>
<dbReference type="OrthoDB" id="277140at2759"/>
<dbReference type="PANTHER" id="PTHR13085:SF0">
    <property type="entry name" value="SIGNAL PEPTIDASE COMPLEX SUBUNIT 2"/>
    <property type="match status" value="1"/>
</dbReference>
<dbReference type="AlphaFoldDB" id="A0A0S4JMH0"/>
<dbReference type="GO" id="GO:0045047">
    <property type="term" value="P:protein targeting to ER"/>
    <property type="evidence" value="ECO:0007669"/>
    <property type="project" value="TreeGrafter"/>
</dbReference>
<sequence length="274" mass="30178">MSKGNKKSTGSSPTSSGSPNSGDSAASPAAAAEAALEKFGYALYSKQVRQYRTNDCSTVRRAIVCNIEEYLLSEGIEYDLRSDNARYGIGAISVVVGAGTYVAGLWPFRVPFEVMKPFLAFSVVFYNVCAAAMYYLFRWVDTDSFFQTNPNTPPTHEHLKKGTAVGSQKSSSIEKKGSAEGQQQLCPGGCLGQLLEGQRVRLRTKMDTFSPNITIRAELLNKSRPWYMPATVLHSVEKEFSYGEFFDADGFIYPPSLMNETQSLLRELMSAKSK</sequence>
<evidence type="ECO:0000313" key="12">
    <source>
        <dbReference type="Proteomes" id="UP000051952"/>
    </source>
</evidence>
<keyword evidence="4 9" id="KW-0812">Transmembrane</keyword>
<dbReference type="Pfam" id="PF06703">
    <property type="entry name" value="SPC25"/>
    <property type="match status" value="1"/>
</dbReference>
<evidence type="ECO:0000256" key="6">
    <source>
        <dbReference type="ARBA" id="ARBA00022989"/>
    </source>
</evidence>
<keyword evidence="5 9" id="KW-0256">Endoplasmic reticulum</keyword>
<organism evidence="11 12">
    <name type="scientific">Bodo saltans</name>
    <name type="common">Flagellated protozoan</name>
    <dbReference type="NCBI Taxonomy" id="75058"/>
    <lineage>
        <taxon>Eukaryota</taxon>
        <taxon>Discoba</taxon>
        <taxon>Euglenozoa</taxon>
        <taxon>Kinetoplastea</taxon>
        <taxon>Metakinetoplastina</taxon>
        <taxon>Eubodonida</taxon>
        <taxon>Bodonidae</taxon>
        <taxon>Bodo</taxon>
    </lineage>
</organism>
<feature type="transmembrane region" description="Helical" evidence="9">
    <location>
        <begin position="87"/>
        <end position="106"/>
    </location>
</feature>
<protein>
    <recommendedName>
        <fullName evidence="3 9">Signal peptidase complex subunit 2</fullName>
    </recommendedName>
</protein>
<evidence type="ECO:0000256" key="7">
    <source>
        <dbReference type="ARBA" id="ARBA00023136"/>
    </source>
</evidence>
<dbReference type="Proteomes" id="UP000051952">
    <property type="component" value="Unassembled WGS sequence"/>
</dbReference>
<dbReference type="GO" id="GO:0006465">
    <property type="term" value="P:signal peptide processing"/>
    <property type="evidence" value="ECO:0007669"/>
    <property type="project" value="UniProtKB-UniRule"/>
</dbReference>